<dbReference type="EMBL" id="JAFHDT010000007">
    <property type="protein sequence ID" value="KAI7807610.1"/>
    <property type="molecule type" value="Genomic_DNA"/>
</dbReference>
<protein>
    <recommendedName>
        <fullName evidence="8">Ermin</fullName>
    </recommendedName>
    <alternativeName>
        <fullName evidence="9">Juxtanodin</fullName>
    </alternativeName>
</protein>
<dbReference type="GO" id="GO:0008360">
    <property type="term" value="P:regulation of cell shape"/>
    <property type="evidence" value="ECO:0007669"/>
    <property type="project" value="InterPro"/>
</dbReference>
<dbReference type="GO" id="GO:0043209">
    <property type="term" value="C:myelin sheath"/>
    <property type="evidence" value="ECO:0007669"/>
    <property type="project" value="TreeGrafter"/>
</dbReference>
<keyword evidence="5" id="KW-0009">Actin-binding</keyword>
<proteinExistence type="predicted"/>
<dbReference type="InterPro" id="IPR008954">
    <property type="entry name" value="Moesin_tail_sf"/>
</dbReference>
<name>A0A9W8C505_TRIRA</name>
<dbReference type="InterPro" id="IPR045346">
    <property type="entry name" value="Ermin"/>
</dbReference>
<keyword evidence="6" id="KW-0206">Cytoskeleton</keyword>
<evidence type="ECO:0000256" key="5">
    <source>
        <dbReference type="ARBA" id="ARBA00023203"/>
    </source>
</evidence>
<comment type="caution">
    <text evidence="11">The sequence shown here is derived from an EMBL/GenBank/DDBJ whole genome shotgun (WGS) entry which is preliminary data.</text>
</comment>
<dbReference type="GO" id="GO:0030175">
    <property type="term" value="C:filopodium"/>
    <property type="evidence" value="ECO:0007669"/>
    <property type="project" value="TreeGrafter"/>
</dbReference>
<feature type="compositionally biased region" description="Basic and acidic residues" evidence="10">
    <location>
        <begin position="30"/>
        <end position="60"/>
    </location>
</feature>
<comment type="subunit">
    <text evidence="2">Binds actin.</text>
</comment>
<dbReference type="GO" id="GO:0031344">
    <property type="term" value="P:regulation of cell projection organization"/>
    <property type="evidence" value="ECO:0007669"/>
    <property type="project" value="TreeGrafter"/>
</dbReference>
<dbReference type="GO" id="GO:0070062">
    <property type="term" value="C:extracellular exosome"/>
    <property type="evidence" value="ECO:0007669"/>
    <property type="project" value="TreeGrafter"/>
</dbReference>
<keyword evidence="3" id="KW-0963">Cytoplasm</keyword>
<evidence type="ECO:0000313" key="11">
    <source>
        <dbReference type="EMBL" id="KAI7807610.1"/>
    </source>
</evidence>
<accession>A0A9W8C505</accession>
<organism evidence="11 12">
    <name type="scientific">Triplophysa rosa</name>
    <name type="common">Cave loach</name>
    <dbReference type="NCBI Taxonomy" id="992332"/>
    <lineage>
        <taxon>Eukaryota</taxon>
        <taxon>Metazoa</taxon>
        <taxon>Chordata</taxon>
        <taxon>Craniata</taxon>
        <taxon>Vertebrata</taxon>
        <taxon>Euteleostomi</taxon>
        <taxon>Actinopterygii</taxon>
        <taxon>Neopterygii</taxon>
        <taxon>Teleostei</taxon>
        <taxon>Ostariophysi</taxon>
        <taxon>Cypriniformes</taxon>
        <taxon>Nemacheilidae</taxon>
        <taxon>Triplophysa</taxon>
    </lineage>
</organism>
<reference evidence="11" key="1">
    <citation type="submission" date="2021-02" db="EMBL/GenBank/DDBJ databases">
        <title>Comparative genomics reveals that relaxation of natural selection precedes convergent phenotypic evolution of cavefish.</title>
        <authorList>
            <person name="Peng Z."/>
        </authorList>
    </citation>
    <scope>NUCLEOTIDE SEQUENCE</scope>
    <source>
        <tissue evidence="11">Muscle</tissue>
    </source>
</reference>
<feature type="compositionally biased region" description="Low complexity" evidence="10">
    <location>
        <begin position="16"/>
        <end position="26"/>
    </location>
</feature>
<dbReference type="AlphaFoldDB" id="A0A9W8C505"/>
<sequence>MEQNNKDPGADKQQTEEAPQQTTTSEEPMDENKNTEENKQEEEIKSDEEIKQEEEIKNEENMQDAEEETEEMDDGLSELQPSIEEYDPMCIRPLGRYNTVSYRKIKRGNTMQRIDEFECMLNV</sequence>
<feature type="region of interest" description="Disordered" evidence="10">
    <location>
        <begin position="1"/>
        <end position="82"/>
    </location>
</feature>
<dbReference type="GO" id="GO:0033269">
    <property type="term" value="C:internode region of axon"/>
    <property type="evidence" value="ECO:0007669"/>
    <property type="project" value="TreeGrafter"/>
</dbReference>
<dbReference type="GO" id="GO:0005856">
    <property type="term" value="C:cytoskeleton"/>
    <property type="evidence" value="ECO:0007669"/>
    <property type="project" value="UniProtKB-SubCell"/>
</dbReference>
<keyword evidence="12" id="KW-1185">Reference proteome</keyword>
<evidence type="ECO:0000256" key="1">
    <source>
        <dbReference type="ARBA" id="ARBA00004245"/>
    </source>
</evidence>
<feature type="compositionally biased region" description="Acidic residues" evidence="10">
    <location>
        <begin position="61"/>
        <end position="76"/>
    </location>
</feature>
<dbReference type="PANTHER" id="PTHR47137">
    <property type="entry name" value="ERMIN"/>
    <property type="match status" value="1"/>
</dbReference>
<evidence type="ECO:0000256" key="3">
    <source>
        <dbReference type="ARBA" id="ARBA00022490"/>
    </source>
</evidence>
<dbReference type="Gene3D" id="6.10.360.10">
    <property type="match status" value="1"/>
</dbReference>
<evidence type="ECO:0000256" key="9">
    <source>
        <dbReference type="ARBA" id="ARBA00031224"/>
    </source>
</evidence>
<dbReference type="GO" id="GO:0001763">
    <property type="term" value="P:morphogenesis of a branching structure"/>
    <property type="evidence" value="ECO:0007669"/>
    <property type="project" value="TreeGrafter"/>
</dbReference>
<evidence type="ECO:0000256" key="6">
    <source>
        <dbReference type="ARBA" id="ARBA00023212"/>
    </source>
</evidence>
<dbReference type="GO" id="GO:0007015">
    <property type="term" value="P:actin filament organization"/>
    <property type="evidence" value="ECO:0007669"/>
    <property type="project" value="InterPro"/>
</dbReference>
<keyword evidence="4" id="KW-0597">Phosphoprotein</keyword>
<evidence type="ECO:0000256" key="7">
    <source>
        <dbReference type="ARBA" id="ARBA00025213"/>
    </source>
</evidence>
<evidence type="ECO:0000313" key="12">
    <source>
        <dbReference type="Proteomes" id="UP001059041"/>
    </source>
</evidence>
<gene>
    <name evidence="11" type="ORF">IRJ41_007509</name>
</gene>
<evidence type="ECO:0000256" key="10">
    <source>
        <dbReference type="SAM" id="MobiDB-lite"/>
    </source>
</evidence>
<dbReference type="Proteomes" id="UP001059041">
    <property type="component" value="Linkage Group LG7"/>
</dbReference>
<comment type="function">
    <text evidence="7">Plays a role in cytoskeletal rearrangements during the late wrapping and/or compaction phases of myelinogenesis as well as in maintenance and stability of myelin sheath in the adult. May play an important role in late-stage oligodendroglia maturation, myelin/Ranvier node formation during CNS development, and in the maintenance and plasticity of related structures in the mature CNS.</text>
</comment>
<feature type="compositionally biased region" description="Basic and acidic residues" evidence="10">
    <location>
        <begin position="1"/>
        <end position="15"/>
    </location>
</feature>
<comment type="subcellular location">
    <subcellularLocation>
        <location evidence="1">Cytoplasm</location>
        <location evidence="1">Cytoskeleton</location>
    </subcellularLocation>
</comment>
<dbReference type="GO" id="GO:0051015">
    <property type="term" value="F:actin filament binding"/>
    <property type="evidence" value="ECO:0007669"/>
    <property type="project" value="InterPro"/>
</dbReference>
<evidence type="ECO:0000256" key="2">
    <source>
        <dbReference type="ARBA" id="ARBA00011216"/>
    </source>
</evidence>
<dbReference type="GO" id="GO:0033270">
    <property type="term" value="C:paranode region of axon"/>
    <property type="evidence" value="ECO:0007669"/>
    <property type="project" value="TreeGrafter"/>
</dbReference>
<dbReference type="Pfam" id="PF20491">
    <property type="entry name" value="Ermin"/>
    <property type="match status" value="1"/>
</dbReference>
<evidence type="ECO:0000256" key="8">
    <source>
        <dbReference type="ARBA" id="ARBA00026168"/>
    </source>
</evidence>
<evidence type="ECO:0000256" key="4">
    <source>
        <dbReference type="ARBA" id="ARBA00022553"/>
    </source>
</evidence>
<dbReference type="PANTHER" id="PTHR47137:SF1">
    <property type="entry name" value="ERMIN"/>
    <property type="match status" value="1"/>
</dbReference>
<dbReference type="GO" id="GO:0043025">
    <property type="term" value="C:neuronal cell body"/>
    <property type="evidence" value="ECO:0007669"/>
    <property type="project" value="TreeGrafter"/>
</dbReference>
<dbReference type="GO" id="GO:0005938">
    <property type="term" value="C:cell cortex"/>
    <property type="evidence" value="ECO:0007669"/>
    <property type="project" value="TreeGrafter"/>
</dbReference>